<dbReference type="InterPro" id="IPR020568">
    <property type="entry name" value="Ribosomal_Su5_D2-typ_SF"/>
</dbReference>
<dbReference type="RefSeq" id="XP_007918287.1">
    <property type="nucleotide sequence ID" value="XM_007920096.1"/>
</dbReference>
<comment type="similarity">
    <text evidence="2">Belongs to the RNase PH family.</text>
</comment>
<dbReference type="PANTHER" id="PTHR11953">
    <property type="entry name" value="EXOSOME COMPLEX COMPONENT"/>
    <property type="match status" value="1"/>
</dbReference>
<dbReference type="GO" id="GO:0000176">
    <property type="term" value="C:nuclear exosome (RNase complex)"/>
    <property type="evidence" value="ECO:0007669"/>
    <property type="project" value="UniProtKB-ARBA"/>
</dbReference>
<dbReference type="EMBL" id="KB933309">
    <property type="protein sequence ID" value="EON96845.1"/>
    <property type="molecule type" value="Genomic_DNA"/>
</dbReference>
<dbReference type="OrthoDB" id="27298at2759"/>
<dbReference type="GO" id="GO:0071028">
    <property type="term" value="P:nuclear mRNA surveillance"/>
    <property type="evidence" value="ECO:0007669"/>
    <property type="project" value="TreeGrafter"/>
</dbReference>
<keyword evidence="4" id="KW-0271">Exosome</keyword>
<gene>
    <name evidence="9" type="ORF">UCRPA7_7568</name>
</gene>
<dbReference type="InterPro" id="IPR027408">
    <property type="entry name" value="PNPase/RNase_PH_dom_sf"/>
</dbReference>
<comment type="subcellular location">
    <subcellularLocation>
        <location evidence="1">Nucleus</location>
    </subcellularLocation>
</comment>
<dbReference type="GO" id="GO:0071051">
    <property type="term" value="P:poly(A)-dependent snoRNA 3'-end processing"/>
    <property type="evidence" value="ECO:0007669"/>
    <property type="project" value="TreeGrafter"/>
</dbReference>
<dbReference type="InterPro" id="IPR001247">
    <property type="entry name" value="ExoRNase_PH_dom1"/>
</dbReference>
<dbReference type="PANTHER" id="PTHR11953:SF1">
    <property type="entry name" value="EXOSOME COMPLEX COMPONENT RRP46"/>
    <property type="match status" value="1"/>
</dbReference>
<evidence type="ECO:0000256" key="1">
    <source>
        <dbReference type="ARBA" id="ARBA00004123"/>
    </source>
</evidence>
<feature type="transmembrane region" description="Helical" evidence="6">
    <location>
        <begin position="143"/>
        <end position="161"/>
    </location>
</feature>
<keyword evidence="6" id="KW-0812">Transmembrane</keyword>
<feature type="domain" description="Exoribonuclease phosphorolytic" evidence="8">
    <location>
        <begin position="174"/>
        <end position="236"/>
    </location>
</feature>
<evidence type="ECO:0000256" key="5">
    <source>
        <dbReference type="ARBA" id="ARBA00023242"/>
    </source>
</evidence>
<dbReference type="InterPro" id="IPR050080">
    <property type="entry name" value="RNase_PH"/>
</dbReference>
<evidence type="ECO:0000256" key="4">
    <source>
        <dbReference type="ARBA" id="ARBA00022835"/>
    </source>
</evidence>
<dbReference type="GO" id="GO:0005730">
    <property type="term" value="C:nucleolus"/>
    <property type="evidence" value="ECO:0007669"/>
    <property type="project" value="TreeGrafter"/>
</dbReference>
<dbReference type="SUPFAM" id="SSF54211">
    <property type="entry name" value="Ribosomal protein S5 domain 2-like"/>
    <property type="match status" value="1"/>
</dbReference>
<keyword evidence="6" id="KW-0472">Membrane</keyword>
<dbReference type="GO" id="GO:0000177">
    <property type="term" value="C:cytoplasmic exosome (RNase complex)"/>
    <property type="evidence" value="ECO:0007669"/>
    <property type="project" value="TreeGrafter"/>
</dbReference>
<protein>
    <submittedName>
        <fullName evidence="9">Putative exosome complex subunit rrp46 protein</fullName>
    </submittedName>
</protein>
<evidence type="ECO:0000256" key="2">
    <source>
        <dbReference type="ARBA" id="ARBA00006678"/>
    </source>
</evidence>
<dbReference type="GO" id="GO:0016075">
    <property type="term" value="P:rRNA catabolic process"/>
    <property type="evidence" value="ECO:0007669"/>
    <property type="project" value="TreeGrafter"/>
</dbReference>
<dbReference type="Pfam" id="PF03725">
    <property type="entry name" value="RNase_PH_C"/>
    <property type="match status" value="1"/>
</dbReference>
<dbReference type="GO" id="GO:0006364">
    <property type="term" value="P:rRNA processing"/>
    <property type="evidence" value="ECO:0007669"/>
    <property type="project" value="UniProtKB-KW"/>
</dbReference>
<evidence type="ECO:0000256" key="3">
    <source>
        <dbReference type="ARBA" id="ARBA00022552"/>
    </source>
</evidence>
<dbReference type="GO" id="GO:0003723">
    <property type="term" value="F:RNA binding"/>
    <property type="evidence" value="ECO:0007669"/>
    <property type="project" value="TreeGrafter"/>
</dbReference>
<evidence type="ECO:0000313" key="10">
    <source>
        <dbReference type="Proteomes" id="UP000014074"/>
    </source>
</evidence>
<dbReference type="GeneID" id="19328338"/>
<dbReference type="SUPFAM" id="SSF55666">
    <property type="entry name" value="Ribonuclease PH domain 2-like"/>
    <property type="match status" value="1"/>
</dbReference>
<dbReference type="eggNOG" id="KOG1069">
    <property type="taxonomic scope" value="Eukaryota"/>
</dbReference>
<evidence type="ECO:0000259" key="7">
    <source>
        <dbReference type="Pfam" id="PF01138"/>
    </source>
</evidence>
<evidence type="ECO:0000259" key="8">
    <source>
        <dbReference type="Pfam" id="PF03725"/>
    </source>
</evidence>
<sequence>MTVSGQPEAALSPLPKADGSATYSYAGYTITASANGPIEAQRRDEHPYEALVDVIVRPVAGVGGTRERHLESILQSSLKQIILVKNFPRSLIQIVLQITTSPENEYANTKLVQASLVRILRLILVTTLFLLMILQHADANPKYQNLPIVPALLQTAVLALLSGGIPLKTTATATAVSVVIEDGNSKFVADPSPREGEDAQSTHVFAFTSHDELLLVESEGDFSMEEWQGAHDTAKRICCETSKKAGVDMILDDENSEGPDLRHFIRSALEAKVASDLHWK</sequence>
<feature type="domain" description="Exoribonuclease phosphorolytic" evidence="7">
    <location>
        <begin position="13"/>
        <end position="166"/>
    </location>
</feature>
<keyword evidence="3" id="KW-0698">rRNA processing</keyword>
<reference evidence="10" key="1">
    <citation type="journal article" date="2013" name="Genome Announc.">
        <title>Draft genome sequence of the ascomycete Phaeoacremonium aleophilum strain UCR-PA7, a causal agent of the esca disease complex in grapevines.</title>
        <authorList>
            <person name="Blanco-Ulate B."/>
            <person name="Rolshausen P."/>
            <person name="Cantu D."/>
        </authorList>
    </citation>
    <scope>NUCLEOTIDE SEQUENCE [LARGE SCALE GENOMIC DNA]</scope>
    <source>
        <strain evidence="10">UCR-PA7</strain>
    </source>
</reference>
<feature type="transmembrane region" description="Helical" evidence="6">
    <location>
        <begin position="119"/>
        <end position="137"/>
    </location>
</feature>
<dbReference type="KEGG" id="tmn:UCRPA7_7568"/>
<dbReference type="HOGENOM" id="CLU_063514_2_2_1"/>
<accession>R8BC22</accession>
<keyword evidence="6" id="KW-1133">Transmembrane helix</keyword>
<dbReference type="InterPro" id="IPR015847">
    <property type="entry name" value="ExoRNase_PH_dom2"/>
</dbReference>
<dbReference type="Pfam" id="PF01138">
    <property type="entry name" value="RNase_PH"/>
    <property type="match status" value="1"/>
</dbReference>
<keyword evidence="10" id="KW-1185">Reference proteome</keyword>
<name>R8BC22_PHAM7</name>
<dbReference type="AlphaFoldDB" id="R8BC22"/>
<evidence type="ECO:0000256" key="6">
    <source>
        <dbReference type="SAM" id="Phobius"/>
    </source>
</evidence>
<dbReference type="Proteomes" id="UP000014074">
    <property type="component" value="Unassembled WGS sequence"/>
</dbReference>
<organism evidence="9 10">
    <name type="scientific">Phaeoacremonium minimum (strain UCR-PA7)</name>
    <name type="common">Esca disease fungus</name>
    <name type="synonym">Togninia minima</name>
    <dbReference type="NCBI Taxonomy" id="1286976"/>
    <lineage>
        <taxon>Eukaryota</taxon>
        <taxon>Fungi</taxon>
        <taxon>Dikarya</taxon>
        <taxon>Ascomycota</taxon>
        <taxon>Pezizomycotina</taxon>
        <taxon>Sordariomycetes</taxon>
        <taxon>Sordariomycetidae</taxon>
        <taxon>Togniniales</taxon>
        <taxon>Togniniaceae</taxon>
        <taxon>Phaeoacremonium</taxon>
    </lineage>
</organism>
<proteinExistence type="inferred from homology"/>
<dbReference type="Gene3D" id="3.30.230.70">
    <property type="entry name" value="GHMP Kinase, N-terminal domain"/>
    <property type="match status" value="1"/>
</dbReference>
<dbReference type="InterPro" id="IPR036345">
    <property type="entry name" value="ExoRNase_PH_dom2_sf"/>
</dbReference>
<keyword evidence="5" id="KW-0539">Nucleus</keyword>
<dbReference type="GO" id="GO:0034475">
    <property type="term" value="P:U4 snRNA 3'-end processing"/>
    <property type="evidence" value="ECO:0007669"/>
    <property type="project" value="TreeGrafter"/>
</dbReference>
<evidence type="ECO:0000313" key="9">
    <source>
        <dbReference type="EMBL" id="EON96845.1"/>
    </source>
</evidence>